<dbReference type="KEGG" id="ncu:F0U83_07330"/>
<reference evidence="2 3" key="1">
    <citation type="journal article" date="2019" name="Biochem. Eng. J.">
        <title>Metabolic engineering of the marine bacteria Neptunomonas concharum for the production of acetoin and meso-2,3-butanediol from acetate.</title>
        <authorList>
            <person name="Li W."/>
            <person name="Pu N."/>
            <person name="Liu C.-X."/>
            <person name="Yuan Q.-P."/>
            <person name="Li Z.-J."/>
        </authorList>
    </citation>
    <scope>NUCLEOTIDE SEQUENCE [LARGE SCALE GENOMIC DNA]</scope>
    <source>
        <strain evidence="2 3">JCM17730</strain>
    </source>
</reference>
<evidence type="ECO:0000256" key="1">
    <source>
        <dbReference type="SAM" id="Phobius"/>
    </source>
</evidence>
<keyword evidence="3" id="KW-1185">Reference proteome</keyword>
<keyword evidence="1" id="KW-1133">Transmembrane helix</keyword>
<dbReference type="Pfam" id="PF08592">
    <property type="entry name" value="Anthrone_oxy"/>
    <property type="match status" value="1"/>
</dbReference>
<dbReference type="InterPro" id="IPR013901">
    <property type="entry name" value="Anthrone_oxy"/>
</dbReference>
<feature type="transmembrane region" description="Helical" evidence="1">
    <location>
        <begin position="139"/>
        <end position="156"/>
    </location>
</feature>
<dbReference type="OrthoDB" id="5624827at2"/>
<dbReference type="Proteomes" id="UP000324760">
    <property type="component" value="Chromosome"/>
</dbReference>
<proteinExistence type="predicted"/>
<dbReference type="AlphaFoldDB" id="A0A5P1RA55"/>
<feature type="transmembrane region" description="Helical" evidence="1">
    <location>
        <begin position="85"/>
        <end position="106"/>
    </location>
</feature>
<keyword evidence="1" id="KW-0472">Membrane</keyword>
<feature type="transmembrane region" description="Helical" evidence="1">
    <location>
        <begin position="12"/>
        <end position="36"/>
    </location>
</feature>
<dbReference type="RefSeq" id="WP_138988347.1">
    <property type="nucleotide sequence ID" value="NZ_CP043869.1"/>
</dbReference>
<dbReference type="EMBL" id="CP043869">
    <property type="protein sequence ID" value="QEQ96534.1"/>
    <property type="molecule type" value="Genomic_DNA"/>
</dbReference>
<evidence type="ECO:0000313" key="3">
    <source>
        <dbReference type="Proteomes" id="UP000324760"/>
    </source>
</evidence>
<name>A0A5P1RA55_9GAMM</name>
<accession>A0A5P1RA55</accession>
<feature type="transmembrane region" description="Helical" evidence="1">
    <location>
        <begin position="56"/>
        <end position="78"/>
    </location>
</feature>
<sequence>MSTLLVRIMPIISTLLLGVMAGFFATYSFNVNYATLVLNGEMYATVQSLFNVNVRHAGFFVCFFGAGVFALITAVVFLQQRCSIGWLWLAVGLAYMLGIVMFTKWVNLPLNYYTESWDVHDLPTDWEAVRAQWNQANLLRTWISGALFVMATILLSRSPGATVLRKDDVSRG</sequence>
<gene>
    <name evidence="2" type="ORF">F0U83_07330</name>
</gene>
<organism evidence="2 3">
    <name type="scientific">Neptunomonas concharum</name>
    <dbReference type="NCBI Taxonomy" id="1031538"/>
    <lineage>
        <taxon>Bacteria</taxon>
        <taxon>Pseudomonadati</taxon>
        <taxon>Pseudomonadota</taxon>
        <taxon>Gammaproteobacteria</taxon>
        <taxon>Oceanospirillales</taxon>
        <taxon>Oceanospirillaceae</taxon>
        <taxon>Neptunomonas</taxon>
    </lineage>
</organism>
<protein>
    <submittedName>
        <fullName evidence="2">DUF1772 domain-containing protein</fullName>
    </submittedName>
</protein>
<evidence type="ECO:0000313" key="2">
    <source>
        <dbReference type="EMBL" id="QEQ96534.1"/>
    </source>
</evidence>
<keyword evidence="1" id="KW-0812">Transmembrane</keyword>